<dbReference type="Gramene" id="Kaladp0630s0003.1.v1.1">
    <property type="protein sequence ID" value="Kaladp0630s0003.1.v1.1"/>
    <property type="gene ID" value="Kaladp0630s0003.v1.1"/>
</dbReference>
<accession>A0A7N0VET3</accession>
<protein>
    <submittedName>
        <fullName evidence="1">Uncharacterized protein</fullName>
    </submittedName>
</protein>
<proteinExistence type="predicted"/>
<dbReference type="AlphaFoldDB" id="A0A7N0VET3"/>
<dbReference type="Proteomes" id="UP000594263">
    <property type="component" value="Unplaced"/>
</dbReference>
<reference evidence="1" key="1">
    <citation type="submission" date="2021-01" db="UniProtKB">
        <authorList>
            <consortium name="EnsemblPlants"/>
        </authorList>
    </citation>
    <scope>IDENTIFICATION</scope>
</reference>
<evidence type="ECO:0000313" key="1">
    <source>
        <dbReference type="EnsemblPlants" id="Kaladp0630s0003.1.v1.1"/>
    </source>
</evidence>
<dbReference type="EnsemblPlants" id="Kaladp0630s0003.1.v1.1">
    <property type="protein sequence ID" value="Kaladp0630s0003.1.v1.1"/>
    <property type="gene ID" value="Kaladp0630s0003.v1.1"/>
</dbReference>
<keyword evidence="2" id="KW-1185">Reference proteome</keyword>
<evidence type="ECO:0000313" key="2">
    <source>
        <dbReference type="Proteomes" id="UP000594263"/>
    </source>
</evidence>
<name>A0A7N0VET3_KALFE</name>
<organism evidence="1 2">
    <name type="scientific">Kalanchoe fedtschenkoi</name>
    <name type="common">Lavender scallops</name>
    <name type="synonym">South American air plant</name>
    <dbReference type="NCBI Taxonomy" id="63787"/>
    <lineage>
        <taxon>Eukaryota</taxon>
        <taxon>Viridiplantae</taxon>
        <taxon>Streptophyta</taxon>
        <taxon>Embryophyta</taxon>
        <taxon>Tracheophyta</taxon>
        <taxon>Spermatophyta</taxon>
        <taxon>Magnoliopsida</taxon>
        <taxon>eudicotyledons</taxon>
        <taxon>Gunneridae</taxon>
        <taxon>Pentapetalae</taxon>
        <taxon>Saxifragales</taxon>
        <taxon>Crassulaceae</taxon>
        <taxon>Kalanchoe</taxon>
    </lineage>
</organism>
<sequence length="65" mass="6937">MAILASKTAKFWPMQILGPQENGINLTWPWVALDSPSENLSGLNSLASSPQSSGSLTFCAKCKLV</sequence>